<dbReference type="RefSeq" id="WP_206294043.1">
    <property type="nucleotide sequence ID" value="NZ_CP063458.1"/>
</dbReference>
<dbReference type="PANTHER" id="PTHR30273:SF2">
    <property type="entry name" value="PROTEIN FECR"/>
    <property type="match status" value="1"/>
</dbReference>
<feature type="region of interest" description="Disordered" evidence="1">
    <location>
        <begin position="315"/>
        <end position="346"/>
    </location>
</feature>
<feature type="transmembrane region" description="Helical" evidence="2">
    <location>
        <begin position="136"/>
        <end position="157"/>
    </location>
</feature>
<evidence type="ECO:0000313" key="5">
    <source>
        <dbReference type="Proteomes" id="UP000593765"/>
    </source>
</evidence>
<dbReference type="AlphaFoldDB" id="A0A7M2WZL0"/>
<evidence type="ECO:0000256" key="2">
    <source>
        <dbReference type="SAM" id="Phobius"/>
    </source>
</evidence>
<evidence type="ECO:0000256" key="1">
    <source>
        <dbReference type="SAM" id="MobiDB-lite"/>
    </source>
</evidence>
<proteinExistence type="predicted"/>
<dbReference type="KEGG" id="hbs:IPV69_06135"/>
<dbReference type="Proteomes" id="UP000593765">
    <property type="component" value="Chromosome"/>
</dbReference>
<sequence length="451" mass="48615">MTRRDISSDDELLELIAALQQDLLTDNDAERLSAKLKASDRAVDIYIRLMYTHADLRWRMGGVERLGLRDEVAGEAVERDERDARVEPSKDVFQQTIFGLPALSGDDNRDEAPSISPPISSLPRERANWWNTRRRLLAGVAALIVVGTATIAILLGARPAVVATLESATNATWNAGSARFYPGERLREGAVLDLAKGSISLKFLNGVEVSLKGPSRIDVTSAEAVEMRSGWLRAHVPAQAVGFTVRTEFVEIVDLGTEFSVVATPDTAVEVKVLDGTVEARPTPQAGGGAAVSLVTGQMATVDAAGVDVEVAAPATARTPPSPGIKPVAVTGGPSHPNQTSEPSNLLGESPESFWAGHPGHTSWELVFDFGQRTVVPYIRVEYFATRYIPKQASISTSVDGTKWDALGELAATEMATLSLNRELRFVKIEMTGKTTRRHPAVRSVTFPSKL</sequence>
<organism evidence="4 5">
    <name type="scientific">Humisphaera borealis</name>
    <dbReference type="NCBI Taxonomy" id="2807512"/>
    <lineage>
        <taxon>Bacteria</taxon>
        <taxon>Pseudomonadati</taxon>
        <taxon>Planctomycetota</taxon>
        <taxon>Phycisphaerae</taxon>
        <taxon>Tepidisphaerales</taxon>
        <taxon>Tepidisphaeraceae</taxon>
        <taxon>Humisphaera</taxon>
    </lineage>
</organism>
<keyword evidence="2" id="KW-0472">Membrane</keyword>
<dbReference type="PANTHER" id="PTHR30273">
    <property type="entry name" value="PERIPLASMIC SIGNAL SENSOR AND SIGMA FACTOR ACTIVATOR FECR-RELATED"/>
    <property type="match status" value="1"/>
</dbReference>
<evidence type="ECO:0000259" key="3">
    <source>
        <dbReference type="Pfam" id="PF04773"/>
    </source>
</evidence>
<dbReference type="Gene3D" id="2.60.120.1440">
    <property type="match status" value="1"/>
</dbReference>
<evidence type="ECO:0000313" key="4">
    <source>
        <dbReference type="EMBL" id="QOV90938.1"/>
    </source>
</evidence>
<dbReference type="Pfam" id="PF04773">
    <property type="entry name" value="FecR"/>
    <property type="match status" value="1"/>
</dbReference>
<accession>A0A7M2WZL0</accession>
<gene>
    <name evidence="4" type="ORF">IPV69_06135</name>
</gene>
<dbReference type="SUPFAM" id="SSF49785">
    <property type="entry name" value="Galactose-binding domain-like"/>
    <property type="match status" value="1"/>
</dbReference>
<dbReference type="Gene3D" id="2.60.120.260">
    <property type="entry name" value="Galactose-binding domain-like"/>
    <property type="match status" value="1"/>
</dbReference>
<feature type="domain" description="FecR protein" evidence="3">
    <location>
        <begin position="196"/>
        <end position="279"/>
    </location>
</feature>
<dbReference type="InterPro" id="IPR008979">
    <property type="entry name" value="Galactose-bd-like_sf"/>
</dbReference>
<keyword evidence="2" id="KW-1133">Transmembrane helix</keyword>
<reference evidence="4 5" key="1">
    <citation type="submission" date="2020-10" db="EMBL/GenBank/DDBJ databases">
        <title>Wide distribution of Phycisphaera-like planctomycetes from WD2101 soil group in peatlands and genome analysis of the first cultivated representative.</title>
        <authorList>
            <person name="Dedysh S.N."/>
            <person name="Beletsky A.V."/>
            <person name="Ivanova A."/>
            <person name="Kulichevskaya I.S."/>
            <person name="Suzina N.E."/>
            <person name="Philippov D.A."/>
            <person name="Rakitin A.L."/>
            <person name="Mardanov A.V."/>
            <person name="Ravin N.V."/>
        </authorList>
    </citation>
    <scope>NUCLEOTIDE SEQUENCE [LARGE SCALE GENOMIC DNA]</scope>
    <source>
        <strain evidence="4 5">M1803</strain>
    </source>
</reference>
<dbReference type="InterPro" id="IPR012373">
    <property type="entry name" value="Ferrdict_sens_TM"/>
</dbReference>
<dbReference type="EMBL" id="CP063458">
    <property type="protein sequence ID" value="QOV90938.1"/>
    <property type="molecule type" value="Genomic_DNA"/>
</dbReference>
<dbReference type="InterPro" id="IPR006860">
    <property type="entry name" value="FecR"/>
</dbReference>
<keyword evidence="2" id="KW-0812">Transmembrane</keyword>
<dbReference type="GO" id="GO:0016989">
    <property type="term" value="F:sigma factor antagonist activity"/>
    <property type="evidence" value="ECO:0007669"/>
    <property type="project" value="TreeGrafter"/>
</dbReference>
<name>A0A7M2WZL0_9BACT</name>
<keyword evidence="5" id="KW-1185">Reference proteome</keyword>
<protein>
    <submittedName>
        <fullName evidence="4">FecR domain-containing protein</fullName>
    </submittedName>
</protein>